<dbReference type="Gene3D" id="3.30.40.10">
    <property type="entry name" value="Zinc/RING finger domain, C3HC4 (zinc finger)"/>
    <property type="match status" value="1"/>
</dbReference>
<organism evidence="6 7">
    <name type="scientific">Trichostrongylus colubriformis</name>
    <name type="common">Black scour worm</name>
    <dbReference type="NCBI Taxonomy" id="6319"/>
    <lineage>
        <taxon>Eukaryota</taxon>
        <taxon>Metazoa</taxon>
        <taxon>Ecdysozoa</taxon>
        <taxon>Nematoda</taxon>
        <taxon>Chromadorea</taxon>
        <taxon>Rhabditida</taxon>
        <taxon>Rhabditina</taxon>
        <taxon>Rhabditomorpha</taxon>
        <taxon>Strongyloidea</taxon>
        <taxon>Trichostrongylidae</taxon>
        <taxon>Trichostrongylus</taxon>
    </lineage>
</organism>
<reference evidence="6 7" key="1">
    <citation type="submission" date="2019-10" db="EMBL/GenBank/DDBJ databases">
        <title>Assembly and Annotation for the nematode Trichostrongylus colubriformis.</title>
        <authorList>
            <person name="Martin J."/>
        </authorList>
    </citation>
    <scope>NUCLEOTIDE SEQUENCE [LARGE SCALE GENOMIC DNA]</scope>
    <source>
        <strain evidence="6">G859</strain>
        <tissue evidence="6">Whole worm</tissue>
    </source>
</reference>
<keyword evidence="1" id="KW-0479">Metal-binding</keyword>
<accession>A0AAN8EUK4</accession>
<proteinExistence type="predicted"/>
<protein>
    <submittedName>
        <fullName evidence="6">RING-type domain-containing protein</fullName>
    </submittedName>
</protein>
<dbReference type="Proteomes" id="UP001331761">
    <property type="component" value="Unassembled WGS sequence"/>
</dbReference>
<evidence type="ECO:0000256" key="4">
    <source>
        <dbReference type="PROSITE-ProRule" id="PRU00175"/>
    </source>
</evidence>
<feature type="domain" description="RING-type" evidence="5">
    <location>
        <begin position="25"/>
        <end position="60"/>
    </location>
</feature>
<evidence type="ECO:0000256" key="3">
    <source>
        <dbReference type="ARBA" id="ARBA00022833"/>
    </source>
</evidence>
<dbReference type="PROSITE" id="PS50089">
    <property type="entry name" value="ZF_RING_2"/>
    <property type="match status" value="1"/>
</dbReference>
<dbReference type="GO" id="GO:0008270">
    <property type="term" value="F:zinc ion binding"/>
    <property type="evidence" value="ECO:0007669"/>
    <property type="project" value="UniProtKB-KW"/>
</dbReference>
<dbReference type="InterPro" id="IPR001841">
    <property type="entry name" value="Znf_RING"/>
</dbReference>
<dbReference type="InterPro" id="IPR013083">
    <property type="entry name" value="Znf_RING/FYVE/PHD"/>
</dbReference>
<evidence type="ECO:0000313" key="7">
    <source>
        <dbReference type="Proteomes" id="UP001331761"/>
    </source>
</evidence>
<sequence>MQSIYLNNTAFSILSCYSIRCGMKCGICCEDRAATDMQELNCKHNFCVQCLAQCTGTLCPAPVCSGTRSSDVIVDEMAGVEGNTATQISFGSHTLSVLDLDERQRCEARRGAFACVNVARMHLINCRHRFCYDCLSEKIDRDIHHHDVPSCPLAYCSNRISRSEVRTLAHRSTHLKNLCATAEKLISGSPTEMPANKEEIVVESYLYGREATNKRIIIPKICVVADLINAVLQMQHLPRNRTTSSISIFVRHEMEKGLYKYEKLIAKELGKKTIKDLNWGDLTHVVIDIDNQLNRQNRR</sequence>
<evidence type="ECO:0000259" key="5">
    <source>
        <dbReference type="PROSITE" id="PS50089"/>
    </source>
</evidence>
<evidence type="ECO:0000256" key="2">
    <source>
        <dbReference type="ARBA" id="ARBA00022771"/>
    </source>
</evidence>
<dbReference type="AlphaFoldDB" id="A0AAN8EUK4"/>
<keyword evidence="7" id="KW-1185">Reference proteome</keyword>
<comment type="caution">
    <text evidence="6">The sequence shown here is derived from an EMBL/GenBank/DDBJ whole genome shotgun (WGS) entry which is preliminary data.</text>
</comment>
<name>A0AAN8EUK4_TRICO</name>
<dbReference type="PROSITE" id="PS00518">
    <property type="entry name" value="ZF_RING_1"/>
    <property type="match status" value="2"/>
</dbReference>
<evidence type="ECO:0000256" key="1">
    <source>
        <dbReference type="ARBA" id="ARBA00022723"/>
    </source>
</evidence>
<keyword evidence="3" id="KW-0862">Zinc</keyword>
<evidence type="ECO:0000313" key="6">
    <source>
        <dbReference type="EMBL" id="KAK5967196.1"/>
    </source>
</evidence>
<dbReference type="SMART" id="SM00184">
    <property type="entry name" value="RING"/>
    <property type="match status" value="2"/>
</dbReference>
<dbReference type="InterPro" id="IPR017907">
    <property type="entry name" value="Znf_RING_CS"/>
</dbReference>
<gene>
    <name evidence="6" type="ORF">GCK32_000209</name>
</gene>
<keyword evidence="2 4" id="KW-0863">Zinc-finger</keyword>
<dbReference type="EMBL" id="WIXE01022738">
    <property type="protein sequence ID" value="KAK5967196.1"/>
    <property type="molecule type" value="Genomic_DNA"/>
</dbReference>
<dbReference type="SUPFAM" id="SSF57850">
    <property type="entry name" value="RING/U-box"/>
    <property type="match status" value="2"/>
</dbReference>